<proteinExistence type="predicted"/>
<evidence type="ECO:0000313" key="2">
    <source>
        <dbReference type="Proteomes" id="UP000632222"/>
    </source>
</evidence>
<organism evidence="1 2">
    <name type="scientific">Deinococcus roseus</name>
    <dbReference type="NCBI Taxonomy" id="392414"/>
    <lineage>
        <taxon>Bacteria</taxon>
        <taxon>Thermotogati</taxon>
        <taxon>Deinococcota</taxon>
        <taxon>Deinococci</taxon>
        <taxon>Deinococcales</taxon>
        <taxon>Deinococcaceae</taxon>
        <taxon>Deinococcus</taxon>
    </lineage>
</organism>
<dbReference type="EMBL" id="BMOD01000005">
    <property type="protein sequence ID" value="GGJ33093.1"/>
    <property type="molecule type" value="Genomic_DNA"/>
</dbReference>
<accession>A0ABQ2CYK0</accession>
<dbReference type="Gene3D" id="2.60.40.10">
    <property type="entry name" value="Immunoglobulins"/>
    <property type="match status" value="2"/>
</dbReference>
<evidence type="ECO:0000313" key="1">
    <source>
        <dbReference type="EMBL" id="GGJ33093.1"/>
    </source>
</evidence>
<gene>
    <name evidence="1" type="ORF">GCM10008938_19230</name>
</gene>
<dbReference type="InterPro" id="IPR013783">
    <property type="entry name" value="Ig-like_fold"/>
</dbReference>
<name>A0ABQ2CYK0_9DEIO</name>
<keyword evidence="2" id="KW-1185">Reference proteome</keyword>
<protein>
    <recommendedName>
        <fullName evidence="3">Fibronectin type-III domain-containing protein</fullName>
    </recommendedName>
</protein>
<comment type="caution">
    <text evidence="1">The sequence shown here is derived from an EMBL/GenBank/DDBJ whole genome shotgun (WGS) entry which is preliminary data.</text>
</comment>
<sequence>MVSIQINASDESGISKVRVYAREKGSSQKGVLLGSASSSPYVISWPTYNIPNQVSAELYAEAIDESGMTGTSDAVYVKPVNPGLPQLSYFVAYTYPAATPAAATQKLQDSDAQLPHAPTVGAVASGGKASSHKIQKQQVAAQATPINVKYALRWGLLPVNTANEYYLYASTEDAVGTYKYVKKITATSTSSEQSGSAFVDKIITEAVTKDQNFHGMVTAKNASGESGLSNSMSTNFLVNQPLNLSPADGAQVASPQVTISWDELPEADEYLYYLYASDPTVGNPSALWTNYPKTTPNTNATYPAEKPALTKGTYYWWVAGVRFNADGRPTAFSFSKPTTFIVP</sequence>
<dbReference type="Proteomes" id="UP000632222">
    <property type="component" value="Unassembled WGS sequence"/>
</dbReference>
<reference evidence="2" key="1">
    <citation type="journal article" date="2019" name="Int. J. Syst. Evol. Microbiol.">
        <title>The Global Catalogue of Microorganisms (GCM) 10K type strain sequencing project: providing services to taxonomists for standard genome sequencing and annotation.</title>
        <authorList>
            <consortium name="The Broad Institute Genomics Platform"/>
            <consortium name="The Broad Institute Genome Sequencing Center for Infectious Disease"/>
            <person name="Wu L."/>
            <person name="Ma J."/>
        </authorList>
    </citation>
    <scope>NUCLEOTIDE SEQUENCE [LARGE SCALE GENOMIC DNA]</scope>
    <source>
        <strain evidence="2">JCM 14370</strain>
    </source>
</reference>
<evidence type="ECO:0008006" key="3">
    <source>
        <dbReference type="Google" id="ProtNLM"/>
    </source>
</evidence>
<dbReference type="Pfam" id="PF17957">
    <property type="entry name" value="Big_7"/>
    <property type="match status" value="1"/>
</dbReference>